<gene>
    <name evidence="3" type="ORF">H9962_09790</name>
</gene>
<dbReference type="InterPro" id="IPR018704">
    <property type="entry name" value="SecYEG/CpoB_TPR"/>
</dbReference>
<dbReference type="EMBL" id="DXAN01000032">
    <property type="protein sequence ID" value="HJA09458.1"/>
    <property type="molecule type" value="Genomic_DNA"/>
</dbReference>
<evidence type="ECO:0000313" key="4">
    <source>
        <dbReference type="Proteomes" id="UP000824225"/>
    </source>
</evidence>
<dbReference type="Gene3D" id="1.25.40.10">
    <property type="entry name" value="Tetratricopeptide repeat domain"/>
    <property type="match status" value="2"/>
</dbReference>
<keyword evidence="1" id="KW-0802">TPR repeat</keyword>
<feature type="domain" description="Ancillary SecYEG translocon subunit/Cell division coordinator CpoB TPR" evidence="2">
    <location>
        <begin position="147"/>
        <end position="254"/>
    </location>
</feature>
<dbReference type="InterPro" id="IPR019734">
    <property type="entry name" value="TPR_rpt"/>
</dbReference>
<dbReference type="PROSITE" id="PS51257">
    <property type="entry name" value="PROKAR_LIPOPROTEIN"/>
    <property type="match status" value="1"/>
</dbReference>
<evidence type="ECO:0000313" key="3">
    <source>
        <dbReference type="EMBL" id="HJA09458.1"/>
    </source>
</evidence>
<dbReference type="InterPro" id="IPR011990">
    <property type="entry name" value="TPR-like_helical_dom_sf"/>
</dbReference>
<dbReference type="Proteomes" id="UP000824225">
    <property type="component" value="Unassembled WGS sequence"/>
</dbReference>
<dbReference type="PROSITE" id="PS50005">
    <property type="entry name" value="TPR"/>
    <property type="match status" value="1"/>
</dbReference>
<dbReference type="SUPFAM" id="SSF48452">
    <property type="entry name" value="TPR-like"/>
    <property type="match status" value="1"/>
</dbReference>
<name>A0A9D2HDW8_9BACT</name>
<evidence type="ECO:0000256" key="1">
    <source>
        <dbReference type="PROSITE-ProRule" id="PRU00339"/>
    </source>
</evidence>
<proteinExistence type="predicted"/>
<dbReference type="Pfam" id="PF09976">
    <property type="entry name" value="TPR_21"/>
    <property type="match status" value="1"/>
</dbReference>
<organism evidence="3 4">
    <name type="scientific">Candidatus Mailhella merdigallinarum</name>
    <dbReference type="NCBI Taxonomy" id="2838658"/>
    <lineage>
        <taxon>Bacteria</taxon>
        <taxon>Pseudomonadati</taxon>
        <taxon>Thermodesulfobacteriota</taxon>
        <taxon>Desulfovibrionia</taxon>
        <taxon>Desulfovibrionales</taxon>
        <taxon>Desulfovibrionaceae</taxon>
        <taxon>Mailhella</taxon>
    </lineage>
</organism>
<reference evidence="3" key="1">
    <citation type="journal article" date="2021" name="PeerJ">
        <title>Extensive microbial diversity within the chicken gut microbiome revealed by metagenomics and culture.</title>
        <authorList>
            <person name="Gilroy R."/>
            <person name="Ravi A."/>
            <person name="Getino M."/>
            <person name="Pursley I."/>
            <person name="Horton D.L."/>
            <person name="Alikhan N.F."/>
            <person name="Baker D."/>
            <person name="Gharbi K."/>
            <person name="Hall N."/>
            <person name="Watson M."/>
            <person name="Adriaenssens E.M."/>
            <person name="Foster-Nyarko E."/>
            <person name="Jarju S."/>
            <person name="Secka A."/>
            <person name="Antonio M."/>
            <person name="Oren A."/>
            <person name="Chaudhuri R.R."/>
            <person name="La Ragione R."/>
            <person name="Hildebrand F."/>
            <person name="Pallen M.J."/>
        </authorList>
    </citation>
    <scope>NUCLEOTIDE SEQUENCE</scope>
    <source>
        <strain evidence="3">CHK186-16707</strain>
    </source>
</reference>
<protein>
    <submittedName>
        <fullName evidence="3">Tetratricopeptide repeat protein</fullName>
    </submittedName>
</protein>
<comment type="caution">
    <text evidence="3">The sequence shown here is derived from an EMBL/GenBank/DDBJ whole genome shotgun (WGS) entry which is preliminary data.</text>
</comment>
<sequence>MRLLPYLVFALCLLCACERPSYDTDDLAAAQEAAEQRDWTQVARLLQRYLREENDPQKRWTAWNLLVSASQHMGEDAWAIDYLENMLQEYGDDGAYTAAVLRRLGAGYEKIRQWDKASEAWLRLLDVTELSPNETALLYRRMGLYHQQAQNFALAEDMFEMCADHAATPALLSECRYLLADAYATDGRLDEAARHVDEVLAVPETAPDVRGRALLLKGDIYEQQERRDEAARAFAEALPLHPNPAVVQSRIDYLKTKPQSIAPAS</sequence>
<feature type="repeat" description="TPR" evidence="1">
    <location>
        <begin position="211"/>
        <end position="244"/>
    </location>
</feature>
<dbReference type="SMART" id="SM00028">
    <property type="entry name" value="TPR"/>
    <property type="match status" value="4"/>
</dbReference>
<accession>A0A9D2HDW8</accession>
<dbReference type="AlphaFoldDB" id="A0A9D2HDW8"/>
<evidence type="ECO:0000259" key="2">
    <source>
        <dbReference type="Pfam" id="PF09976"/>
    </source>
</evidence>
<reference evidence="3" key="2">
    <citation type="submission" date="2021-04" db="EMBL/GenBank/DDBJ databases">
        <authorList>
            <person name="Gilroy R."/>
        </authorList>
    </citation>
    <scope>NUCLEOTIDE SEQUENCE</scope>
    <source>
        <strain evidence="3">CHK186-16707</strain>
    </source>
</reference>